<sequence>MGESLGQVNFGRRLRRLRQARGLSQADLSGPEMSKPYLSRLESGTRKPTERARVYLAGRLGVPVSAFEEPEMPTLAEVVLSLLTYRADPETDHERLREAYENEPAADLALRWQALWLLSNRQDGSEGPYLDALLGLSEQLGQPGLHAQAMAKQARYLRAQGHLDKARKSAEKALESVEDEDVQPADIASILLALVSVETELGEFELADRHANQLEEVCHLLPRRLRAESLWTIASQRIYARRLVEGAEVLNQAMAELDAASDPLTWMRLRFAAAGLYLRTDPPALDTIRQHLDEAEPAVMILGGPHNTAEFLSLRARLAFLEGHFDEAQQLSHRVEQHSELLAYRDLMRHRALTAQLRLVQGDTSAQAELEDLAREGESRGNFELASEIWRSLAQIRPSSHGGTDQQS</sequence>
<dbReference type="Gene3D" id="1.25.40.10">
    <property type="entry name" value="Tetratricopeptide repeat domain"/>
    <property type="match status" value="1"/>
</dbReference>
<dbReference type="InterPro" id="IPR001387">
    <property type="entry name" value="Cro/C1-type_HTH"/>
</dbReference>
<dbReference type="Proteomes" id="UP001592531">
    <property type="component" value="Unassembled WGS sequence"/>
</dbReference>
<evidence type="ECO:0000256" key="1">
    <source>
        <dbReference type="SAM" id="MobiDB-lite"/>
    </source>
</evidence>
<comment type="caution">
    <text evidence="3">The sequence shown here is derived from an EMBL/GenBank/DDBJ whole genome shotgun (WGS) entry which is preliminary data.</text>
</comment>
<proteinExistence type="predicted"/>
<gene>
    <name evidence="3" type="ORF">ACEZDE_08375</name>
</gene>
<dbReference type="InterPro" id="IPR010982">
    <property type="entry name" value="Lambda_DNA-bd_dom_sf"/>
</dbReference>
<name>A0ABV6VSB5_9ACTN</name>
<dbReference type="InterPro" id="IPR011990">
    <property type="entry name" value="TPR-like_helical_dom_sf"/>
</dbReference>
<dbReference type="SUPFAM" id="SSF48452">
    <property type="entry name" value="TPR-like"/>
    <property type="match status" value="1"/>
</dbReference>
<dbReference type="EMBL" id="JBHFAB010000005">
    <property type="protein sequence ID" value="MFC1416655.1"/>
    <property type="molecule type" value="Genomic_DNA"/>
</dbReference>
<reference evidence="3 4" key="1">
    <citation type="submission" date="2024-09" db="EMBL/GenBank/DDBJ databases">
        <authorList>
            <person name="Lee S.D."/>
        </authorList>
    </citation>
    <scope>NUCLEOTIDE SEQUENCE [LARGE SCALE GENOMIC DNA]</scope>
    <source>
        <strain evidence="3 4">N8-3</strain>
    </source>
</reference>
<feature type="domain" description="HTH cro/C1-type" evidence="2">
    <location>
        <begin position="14"/>
        <end position="67"/>
    </location>
</feature>
<evidence type="ECO:0000313" key="4">
    <source>
        <dbReference type="Proteomes" id="UP001592531"/>
    </source>
</evidence>
<evidence type="ECO:0000259" key="2">
    <source>
        <dbReference type="PROSITE" id="PS50943"/>
    </source>
</evidence>
<protein>
    <submittedName>
        <fullName evidence="3">Helix-turn-helix domain-containing protein</fullName>
    </submittedName>
</protein>
<dbReference type="CDD" id="cd00093">
    <property type="entry name" value="HTH_XRE"/>
    <property type="match status" value="1"/>
</dbReference>
<dbReference type="SMART" id="SM00530">
    <property type="entry name" value="HTH_XRE"/>
    <property type="match status" value="1"/>
</dbReference>
<dbReference type="Pfam" id="PF13560">
    <property type="entry name" value="HTH_31"/>
    <property type="match status" value="1"/>
</dbReference>
<evidence type="ECO:0000313" key="3">
    <source>
        <dbReference type="EMBL" id="MFC1416655.1"/>
    </source>
</evidence>
<keyword evidence="4" id="KW-1185">Reference proteome</keyword>
<dbReference type="RefSeq" id="WP_380534082.1">
    <property type="nucleotide sequence ID" value="NZ_JBHFAB010000005.1"/>
</dbReference>
<dbReference type="Gene3D" id="1.10.260.40">
    <property type="entry name" value="lambda repressor-like DNA-binding domains"/>
    <property type="match status" value="1"/>
</dbReference>
<dbReference type="SUPFAM" id="SSF47413">
    <property type="entry name" value="lambda repressor-like DNA-binding domains"/>
    <property type="match status" value="1"/>
</dbReference>
<organism evidence="3 4">
    <name type="scientific">Streptacidiphilus cavernicola</name>
    <dbReference type="NCBI Taxonomy" id="3342716"/>
    <lineage>
        <taxon>Bacteria</taxon>
        <taxon>Bacillati</taxon>
        <taxon>Actinomycetota</taxon>
        <taxon>Actinomycetes</taxon>
        <taxon>Kitasatosporales</taxon>
        <taxon>Streptomycetaceae</taxon>
        <taxon>Streptacidiphilus</taxon>
    </lineage>
</organism>
<feature type="region of interest" description="Disordered" evidence="1">
    <location>
        <begin position="21"/>
        <end position="45"/>
    </location>
</feature>
<dbReference type="PROSITE" id="PS50943">
    <property type="entry name" value="HTH_CROC1"/>
    <property type="match status" value="1"/>
</dbReference>
<accession>A0ABV6VSB5</accession>